<accession>A0A5Q3Q615</accession>
<proteinExistence type="inferred from homology"/>
<dbReference type="Proteomes" id="UP000371041">
    <property type="component" value="Chromosome"/>
</dbReference>
<dbReference type="InterPro" id="IPR042070">
    <property type="entry name" value="PucR_C-HTH_sf"/>
</dbReference>
<dbReference type="Pfam" id="PF17853">
    <property type="entry name" value="GGDEF_2"/>
    <property type="match status" value="1"/>
</dbReference>
<dbReference type="Gene3D" id="1.10.10.2840">
    <property type="entry name" value="PucR C-terminal helix-turn-helix domain"/>
    <property type="match status" value="1"/>
</dbReference>
<feature type="domain" description="PucR C-terminal helix-turn-helix" evidence="2">
    <location>
        <begin position="349"/>
        <end position="407"/>
    </location>
</feature>
<sequence length="413" mass="44510">MVSPSTHSIAPAHRAIGRTMLNKVPELADRFARLLSEQDDFYREVYRVAPDELRKVCEANFTRALRAFIDGEEPALDAARKTGRAQALKGIPLSAVLRAFRLAGSFVYQDLLEQADLSSMPADQILQISSQVWQTIDVYSASLASAYNEVATESEQHDEWTRRSAWLELLAGHRLEPSAVHNAAQVLGLPMTGRFVVVAGAAAADDRAPEADGTDTNVTVSEAGEAAPVQVSRLLRSTGYQSAWRTGPGSEIGIVVVERDLRTLREALESTPVAVGVSTPFGSLRDVPAAVERARLAQQCVPPGVSGVAVYGDTPVTTLVAGAPTLAREVALAPLAGVLELPEAERTPLLDTLRVWYETAGSAKVAAGELFVHPNTVRYRMRRVQELTSLDVSNPVAVAELYVALEAHRFAPS</sequence>
<dbReference type="InterPro" id="IPR025736">
    <property type="entry name" value="PucR_C-HTH_dom"/>
</dbReference>
<dbReference type="AlphaFoldDB" id="A0A5Q3Q615"/>
<dbReference type="PANTHER" id="PTHR33744">
    <property type="entry name" value="CARBOHYDRATE DIACID REGULATOR"/>
    <property type="match status" value="1"/>
</dbReference>
<dbReference type="InterPro" id="IPR025751">
    <property type="entry name" value="RsbRD_N_dom"/>
</dbReference>
<feature type="domain" description="RsbT co-antagonist protein RsbRD N-terminal" evidence="3">
    <location>
        <begin position="25"/>
        <end position="159"/>
    </location>
</feature>
<gene>
    <name evidence="5" type="ORF">GIY23_04555</name>
</gene>
<dbReference type="InterPro" id="IPR041522">
    <property type="entry name" value="CdaR_GGDEF"/>
</dbReference>
<reference evidence="6" key="1">
    <citation type="submission" date="2019-11" db="EMBL/GenBank/DDBJ databases">
        <title>The complete genome sequence of Saccharopolyspora sp. E2A.</title>
        <authorList>
            <person name="Zhang G."/>
        </authorList>
    </citation>
    <scope>NUCLEOTIDE SEQUENCE [LARGE SCALE GENOMIC DNA]</scope>
    <source>
        <strain evidence="6">E2A</strain>
    </source>
</reference>
<dbReference type="KEGG" id="sace:GIY23_04555"/>
<protein>
    <submittedName>
        <fullName evidence="5">PucR family transcriptional regulator</fullName>
    </submittedName>
</protein>
<dbReference type="Pfam" id="PF13556">
    <property type="entry name" value="HTH_30"/>
    <property type="match status" value="1"/>
</dbReference>
<evidence type="ECO:0000256" key="1">
    <source>
        <dbReference type="ARBA" id="ARBA00006754"/>
    </source>
</evidence>
<dbReference type="Pfam" id="PF14361">
    <property type="entry name" value="RsbRD_N"/>
    <property type="match status" value="1"/>
</dbReference>
<organism evidence="5 6">
    <name type="scientific">Allosaccharopolyspora coralli</name>
    <dbReference type="NCBI Taxonomy" id="2665642"/>
    <lineage>
        <taxon>Bacteria</taxon>
        <taxon>Bacillati</taxon>
        <taxon>Actinomycetota</taxon>
        <taxon>Actinomycetes</taxon>
        <taxon>Pseudonocardiales</taxon>
        <taxon>Pseudonocardiaceae</taxon>
        <taxon>Allosaccharopolyspora</taxon>
    </lineage>
</organism>
<evidence type="ECO:0000259" key="4">
    <source>
        <dbReference type="Pfam" id="PF17853"/>
    </source>
</evidence>
<dbReference type="RefSeq" id="WP_154075509.1">
    <property type="nucleotide sequence ID" value="NZ_CP045929.1"/>
</dbReference>
<evidence type="ECO:0000259" key="3">
    <source>
        <dbReference type="Pfam" id="PF14361"/>
    </source>
</evidence>
<dbReference type="InterPro" id="IPR051448">
    <property type="entry name" value="CdaR-like_regulators"/>
</dbReference>
<evidence type="ECO:0000313" key="5">
    <source>
        <dbReference type="EMBL" id="QGK68906.1"/>
    </source>
</evidence>
<keyword evidence="6" id="KW-1185">Reference proteome</keyword>
<feature type="domain" description="CdaR GGDEF-like" evidence="4">
    <location>
        <begin position="176"/>
        <end position="299"/>
    </location>
</feature>
<dbReference type="EMBL" id="CP045929">
    <property type="protein sequence ID" value="QGK68906.1"/>
    <property type="molecule type" value="Genomic_DNA"/>
</dbReference>
<evidence type="ECO:0000313" key="6">
    <source>
        <dbReference type="Proteomes" id="UP000371041"/>
    </source>
</evidence>
<name>A0A5Q3Q615_9PSEU</name>
<comment type="similarity">
    <text evidence="1">Belongs to the CdaR family.</text>
</comment>
<evidence type="ECO:0000259" key="2">
    <source>
        <dbReference type="Pfam" id="PF13556"/>
    </source>
</evidence>